<dbReference type="Gene3D" id="3.40.47.10">
    <property type="match status" value="1"/>
</dbReference>
<dbReference type="InterPro" id="IPR042104">
    <property type="entry name" value="PKS_dehydratase_sf"/>
</dbReference>
<feature type="domain" description="Carrier" evidence="6">
    <location>
        <begin position="1390"/>
        <end position="1467"/>
    </location>
</feature>
<evidence type="ECO:0000256" key="5">
    <source>
        <dbReference type="SAM" id="MobiDB-lite"/>
    </source>
</evidence>
<name>A0A1H4DPE5_9BACT</name>
<feature type="domain" description="Carrier" evidence="6">
    <location>
        <begin position="1098"/>
        <end position="1178"/>
    </location>
</feature>
<dbReference type="InterPro" id="IPR013968">
    <property type="entry name" value="PKS_KR"/>
</dbReference>
<dbReference type="RefSeq" id="WP_281242576.1">
    <property type="nucleotide sequence ID" value="NZ_FNQN01000011.1"/>
</dbReference>
<dbReference type="CDD" id="cd00833">
    <property type="entry name" value="PKS"/>
    <property type="match status" value="1"/>
</dbReference>
<dbReference type="CDD" id="cd08953">
    <property type="entry name" value="KR_2_SDR_x"/>
    <property type="match status" value="1"/>
</dbReference>
<sequence>MNTDSGKVKTTHAPANSAPVAIIGIGSMYPQADNTAKFWTNIKNRVDAITEVPASHWRAEDYYDQDPKVADKVYAKLGGFLSPVEFNPMDYGILPNAIEAIDTSQLLGLLTVDQALKDAGYAGEKSFDRDQVSVILGITGTLELVVPLGARLGYPRWKEALADAGVEKELAEDVIKRISDSYVPWQENSFPGLLGNVVAGRISKHFDFGGTNCTVDAACGSSLSAVNLAMLELASGRSDMVVTGGIDTFNDIFMYTCFSKTPALSPSGHARPFDAETDGTTLGEGLGIVVLKRLEDAERDGDNIYAVIKGLGASSDGRGSAIYEPNADGQAKSLLRAYQQGGVTPDTIELIEGHGTGTRVGDAVEVSALHSVFGTAEKPWCALGSIKSQIGHTKAAAGVAGLIKASLALYHKILPPTIKVDHPQKSLAAADTPFYVNTEARPWISKADHPRRAGVSALGFGGSNFHCLLEEYQSDKQIVDWDGEVQIVPFSAADDAGLMGALKDFSTIEDWSQLRLNASIQRKKYQPSASKRLLLVIDREQTDRAGQLKNAVMMLEKNQGQPSWETPDGIFYAEGEFTGASAFLFPGQGAQYPGMLKDLALQFPEFLNAFESADLTFSSSANLPPGFLADKIYPHPQFTPEDQQKAVSALQATEVAQPALGAVSLAAERVMARFGVAADAVAGHSYGELTALCAADVFTPQSLHQLSRLRGELMASGVGDRGSMVAVSAPLEEVESFLREESLDLVLANRNTPVQAVLSGATLEIEKAVELLTRRGISHKKLDVSAAFHSPLIAAAAQPFSERLEKVVFNDSTKNVFSNTTGAAYPGTAAAIKALLADQLASPVNFVSEIEAMYASGVRTFIEVGPGGRLTGMVKAILGHRPYTAIALDSSNGKRSGSYDLARVLAKLAALGMPVRLSLWDENYAATQTNSCTKKRGISVSICGANFYKRPEKRPPLKIKHNQVVDHSLTPPADDRSAAVLPAQQQPSVAPVVNNNLQEALRISQQSMQALQSLQEQTSKLHQQFLEGQQSATRSFMQLIGQQRELLQGSQGSNSVAFVSPSPMTPKAEVAPPAASQPKVAIAAAPSEPIVETPQQAAPTATVEPLLLNIIAEKTGYPVEMLELEMALDSDLGIDSIKRVEILSALQEQLPAAPTIRPEDLGALQTLGQIVDYLVSGMPESTTPPASVSAVGQEAIASVLLAVVAEKTGYPVEMLELEMALDTDLGIDSIKRVEILSALQEQLPQLPAVRPEDLGVLQTLGQIIEHLSLGAAQTVAPITAAVPVAGIDSAAVASALLNVVAEKTGYPVDMLELEMALDTDLGIDSIKRVEILSALQEELPQLPAVRPEDLGVLQTLGQIIDHLCQQADQSETTASAPQSQPPQLGQLDREQVSTVLLDVIAEKTGYPVEMLELDMALDTDLGIDSIKRVEILSTLQERLPGAPAIKPEHLGTMQTVGQIIDFLATISGSEQEETHIDSHEVEGGKGIIRQVLSPVTIPQKRTVKEFSFPAGAEVWITDDGSSLADAVCSRLTGRQLIPRKIKVSEVDKISLPATLAGLVILAPLSGASDQFYRDSFRLLQKVAVALQTSSNDGGSFLVTVSRVNGYFGLGTAETINDALSGGLAGLSKTVALEWPAIHCKALDLAMGMEILSTATAIVDEIFHLSPIEVGISTQGLHALELVSEPLADSLDPVPVGADDLVVISGGGRGVTAEVAVALSASTKATLLLLGRSGVPETEPAWLSGLKKEAEIKKAILAQANMALKPLEVASQFNQIMAAREIRKTLERVTNAGGTAIYRSVDLRQQQAVNALIDEFREQYGPVKGFIHGAGVLADKLITEKTLEQFERVYSTKVEGLRNLLNAIGDDDLKLMVMFSSSTGRFGRVGQIDYAVANEVLNKMADQQAQQRPDCKVLSLNWGPWDGGMVTAALKKVFSQEGIDVIDLGAGSEYLIHELATPTSGPVELVISGGDAESQIEEATEPPQNLCVSKAFDLELDVQQYPFLKSHVMDGKAVLPMAVIIEWLAHGAIHNNPGLTFQGFNDLRILKGVILESQQSLHLQVMTGKAIKGDGVHVVPVELASSDSHGHIIPHARAKIVLASRLPARQKAAEPLSLSSYPHPIGQVYQPERLFHGDDFQGIRKVIGCSDDGISALVDTAPLPSRWIAEPLRNSWLADPLTLDGSFQMLILWGFEQYQAGSLPVYAGRYRQYQQKFPENDVEVRVHIIKQNQQRAIANIDFVDPLSGLLVARLEKYECVIDASLNLTFQRNKLTGVA</sequence>
<evidence type="ECO:0000259" key="7">
    <source>
        <dbReference type="PROSITE" id="PS52004"/>
    </source>
</evidence>
<dbReference type="SMART" id="SM00827">
    <property type="entry name" value="PKS_AT"/>
    <property type="match status" value="1"/>
</dbReference>
<dbReference type="Pfam" id="PF08659">
    <property type="entry name" value="KR"/>
    <property type="match status" value="1"/>
</dbReference>
<dbReference type="InterPro" id="IPR036291">
    <property type="entry name" value="NAD(P)-bd_dom_sf"/>
</dbReference>
<dbReference type="InterPro" id="IPR001227">
    <property type="entry name" value="Ac_transferase_dom_sf"/>
</dbReference>
<feature type="domain" description="Ketosynthase family 3 (KS3)" evidence="7">
    <location>
        <begin position="17"/>
        <end position="471"/>
    </location>
</feature>
<dbReference type="InterPro" id="IPR049900">
    <property type="entry name" value="PKS_mFAS_DH"/>
</dbReference>
<gene>
    <name evidence="9" type="ORF">SAMN05660420_03039</name>
</gene>
<dbReference type="InterPro" id="IPR052568">
    <property type="entry name" value="PKS-FAS_Synthase"/>
</dbReference>
<dbReference type="SMART" id="SM00825">
    <property type="entry name" value="PKS_KS"/>
    <property type="match status" value="1"/>
</dbReference>
<accession>A0A1H4DPE5</accession>
<dbReference type="SUPFAM" id="SSF55048">
    <property type="entry name" value="Probable ACP-binding domain of malonyl-CoA ACP transacylase"/>
    <property type="match status" value="1"/>
</dbReference>
<dbReference type="Pfam" id="PF00109">
    <property type="entry name" value="ketoacyl-synt"/>
    <property type="match status" value="1"/>
</dbReference>
<protein>
    <submittedName>
        <fullName evidence="9">Polyketide-type polyunsaturated fatty acid synthase PfaA</fullName>
    </submittedName>
</protein>
<feature type="region of interest" description="C-terminal hotdog fold" evidence="4">
    <location>
        <begin position="2115"/>
        <end position="2263"/>
    </location>
</feature>
<evidence type="ECO:0000256" key="1">
    <source>
        <dbReference type="ARBA" id="ARBA00022450"/>
    </source>
</evidence>
<dbReference type="EMBL" id="FNQN01000011">
    <property type="protein sequence ID" value="SEA74634.1"/>
    <property type="molecule type" value="Genomic_DNA"/>
</dbReference>
<dbReference type="STRING" id="37625.SAMN05660420_03039"/>
<dbReference type="Gene3D" id="3.40.366.10">
    <property type="entry name" value="Malonyl-Coenzyme A Acyl Carrier Protein, domain 2"/>
    <property type="match status" value="1"/>
</dbReference>
<proteinExistence type="predicted"/>
<feature type="active site" description="Proton donor; for dehydratase activity" evidence="4">
    <location>
        <position position="2179"/>
    </location>
</feature>
<dbReference type="InterPro" id="IPR016035">
    <property type="entry name" value="Acyl_Trfase/lysoPLipase"/>
</dbReference>
<dbReference type="PROSITE" id="PS50075">
    <property type="entry name" value="CARRIER"/>
    <property type="match status" value="4"/>
</dbReference>
<keyword evidence="10" id="KW-1185">Reference proteome</keyword>
<evidence type="ECO:0000259" key="6">
    <source>
        <dbReference type="PROSITE" id="PS50075"/>
    </source>
</evidence>
<feature type="region of interest" description="N-terminal hotdog fold" evidence="4">
    <location>
        <begin position="1973"/>
        <end position="2102"/>
    </location>
</feature>
<reference evidence="9 10" key="1">
    <citation type="submission" date="2016-10" db="EMBL/GenBank/DDBJ databases">
        <authorList>
            <person name="de Groot N.N."/>
        </authorList>
    </citation>
    <scope>NUCLEOTIDE SEQUENCE [LARGE SCALE GENOMIC DNA]</scope>
    <source>
        <strain evidence="9 10">DSM 7343</strain>
    </source>
</reference>
<dbReference type="InterPro" id="IPR032821">
    <property type="entry name" value="PKS_assoc"/>
</dbReference>
<dbReference type="SUPFAM" id="SSF53901">
    <property type="entry name" value="Thiolase-like"/>
    <property type="match status" value="1"/>
</dbReference>
<dbReference type="Pfam" id="PF02801">
    <property type="entry name" value="Ketoacyl-synt_C"/>
    <property type="match status" value="1"/>
</dbReference>
<dbReference type="Gene3D" id="3.10.129.110">
    <property type="entry name" value="Polyketide synthase dehydratase"/>
    <property type="match status" value="1"/>
</dbReference>
<dbReference type="InterPro" id="IPR014043">
    <property type="entry name" value="Acyl_transferase_dom"/>
</dbReference>
<dbReference type="Pfam" id="PF00698">
    <property type="entry name" value="Acyl_transf_1"/>
    <property type="match status" value="1"/>
</dbReference>
<feature type="active site" description="Proton acceptor; for dehydratase activity" evidence="4">
    <location>
        <position position="2006"/>
    </location>
</feature>
<dbReference type="SUPFAM" id="SSF52151">
    <property type="entry name" value="FabD/lysophospholipase-like"/>
    <property type="match status" value="1"/>
</dbReference>
<dbReference type="SUPFAM" id="SSF47336">
    <property type="entry name" value="ACP-like"/>
    <property type="match status" value="4"/>
</dbReference>
<keyword evidence="1" id="KW-0596">Phosphopantetheine</keyword>
<dbReference type="InterPro" id="IPR016036">
    <property type="entry name" value="Malonyl_transacylase_ACP-bd"/>
</dbReference>
<evidence type="ECO:0000256" key="4">
    <source>
        <dbReference type="PROSITE-ProRule" id="PRU01363"/>
    </source>
</evidence>
<organism evidence="9 10">
    <name type="scientific">Desulfuromusa kysingii</name>
    <dbReference type="NCBI Taxonomy" id="37625"/>
    <lineage>
        <taxon>Bacteria</taxon>
        <taxon>Pseudomonadati</taxon>
        <taxon>Thermodesulfobacteriota</taxon>
        <taxon>Desulfuromonadia</taxon>
        <taxon>Desulfuromonadales</taxon>
        <taxon>Geopsychrobacteraceae</taxon>
        <taxon>Desulfuromusa</taxon>
    </lineage>
</organism>
<evidence type="ECO:0000313" key="9">
    <source>
        <dbReference type="EMBL" id="SEA74634.1"/>
    </source>
</evidence>
<dbReference type="InterPro" id="IPR009081">
    <property type="entry name" value="PP-bd_ACP"/>
</dbReference>
<feature type="compositionally biased region" description="Polar residues" evidence="5">
    <location>
        <begin position="1367"/>
        <end position="1383"/>
    </location>
</feature>
<dbReference type="GO" id="GO:0016746">
    <property type="term" value="F:acyltransferase activity"/>
    <property type="evidence" value="ECO:0007669"/>
    <property type="project" value="InterPro"/>
</dbReference>
<dbReference type="InterPro" id="IPR016039">
    <property type="entry name" value="Thiolase-like"/>
</dbReference>
<keyword evidence="2" id="KW-0597">Phosphoprotein</keyword>
<dbReference type="InterPro" id="IPR014031">
    <property type="entry name" value="Ketoacyl_synth_C"/>
</dbReference>
<dbReference type="Gene3D" id="1.10.1200.10">
    <property type="entry name" value="ACP-like"/>
    <property type="match status" value="4"/>
</dbReference>
<dbReference type="Gene3D" id="3.40.50.720">
    <property type="entry name" value="NAD(P)-binding Rossmann-like Domain"/>
    <property type="match status" value="1"/>
</dbReference>
<feature type="domain" description="PKS/mFAS DH" evidence="8">
    <location>
        <begin position="1973"/>
        <end position="2263"/>
    </location>
</feature>
<dbReference type="Pfam" id="PF14765">
    <property type="entry name" value="PS-DH"/>
    <property type="match status" value="1"/>
</dbReference>
<feature type="domain" description="Carrier" evidence="6">
    <location>
        <begin position="1194"/>
        <end position="1271"/>
    </location>
</feature>
<evidence type="ECO:0000313" key="10">
    <source>
        <dbReference type="Proteomes" id="UP000199409"/>
    </source>
</evidence>
<dbReference type="InterPro" id="IPR014030">
    <property type="entry name" value="Ketoacyl_synth_N"/>
</dbReference>
<dbReference type="SUPFAM" id="SSF51735">
    <property type="entry name" value="NAD(P)-binding Rossmann-fold domains"/>
    <property type="match status" value="2"/>
</dbReference>
<dbReference type="InterPro" id="IPR020841">
    <property type="entry name" value="PKS_Beta-ketoAc_synthase_dom"/>
</dbReference>
<dbReference type="PROSITE" id="PS52019">
    <property type="entry name" value="PKS_MFAS_DH"/>
    <property type="match status" value="1"/>
</dbReference>
<feature type="region of interest" description="Disordered" evidence="5">
    <location>
        <begin position="1367"/>
        <end position="1387"/>
    </location>
</feature>
<dbReference type="InterPro" id="IPR036736">
    <property type="entry name" value="ACP-like_sf"/>
</dbReference>
<dbReference type="InterPro" id="IPR057326">
    <property type="entry name" value="KR_dom"/>
</dbReference>
<evidence type="ECO:0000256" key="2">
    <source>
        <dbReference type="ARBA" id="ARBA00022553"/>
    </source>
</evidence>
<evidence type="ECO:0000259" key="8">
    <source>
        <dbReference type="PROSITE" id="PS52019"/>
    </source>
</evidence>
<feature type="domain" description="Carrier" evidence="6">
    <location>
        <begin position="1287"/>
        <end position="1367"/>
    </location>
</feature>
<dbReference type="PANTHER" id="PTHR43074:SF1">
    <property type="entry name" value="BETA-KETOACYL SYNTHASE FAMILY PROTEIN-RELATED"/>
    <property type="match status" value="1"/>
</dbReference>
<dbReference type="InterPro" id="IPR049551">
    <property type="entry name" value="PKS_DH_C"/>
</dbReference>
<dbReference type="Proteomes" id="UP000199409">
    <property type="component" value="Unassembled WGS sequence"/>
</dbReference>
<dbReference type="PROSITE" id="PS52004">
    <property type="entry name" value="KS3_2"/>
    <property type="match status" value="1"/>
</dbReference>
<evidence type="ECO:0000256" key="3">
    <source>
        <dbReference type="ARBA" id="ARBA00022679"/>
    </source>
</evidence>
<dbReference type="Pfam" id="PF16197">
    <property type="entry name" value="KAsynt_C_assoc"/>
    <property type="match status" value="1"/>
</dbReference>
<dbReference type="PANTHER" id="PTHR43074">
    <property type="entry name" value="OMEGA-3 POLYUNSATURATED FATTY ACID SYNTHASE PFAB-RELATED"/>
    <property type="match status" value="1"/>
</dbReference>
<keyword evidence="3" id="KW-0808">Transferase</keyword>
<dbReference type="Pfam" id="PF00550">
    <property type="entry name" value="PP-binding"/>
    <property type="match status" value="4"/>
</dbReference>
<dbReference type="SMART" id="SM00822">
    <property type="entry name" value="PKS_KR"/>
    <property type="match status" value="1"/>
</dbReference>